<dbReference type="AlphaFoldDB" id="A0A2T9ZB88"/>
<evidence type="ECO:0000313" key="8">
    <source>
        <dbReference type="EMBL" id="PVV01807.1"/>
    </source>
</evidence>
<dbReference type="InterPro" id="IPR001357">
    <property type="entry name" value="BRCT_dom"/>
</dbReference>
<keyword evidence="9" id="KW-1185">Reference proteome</keyword>
<keyword evidence="5" id="KW-0539">Nucleus</keyword>
<reference evidence="8 9" key="1">
    <citation type="journal article" date="2018" name="MBio">
        <title>Comparative Genomics Reveals the Core Gene Toolbox for the Fungus-Insect Symbiosis.</title>
        <authorList>
            <person name="Wang Y."/>
            <person name="Stata M."/>
            <person name="Wang W."/>
            <person name="Stajich J.E."/>
            <person name="White M.M."/>
            <person name="Moncalvo J.M."/>
        </authorList>
    </citation>
    <scope>NUCLEOTIDE SEQUENCE [LARGE SCALE GENOMIC DNA]</scope>
    <source>
        <strain evidence="8 9">SC-DP-2</strain>
    </source>
</reference>
<comment type="subcellular location">
    <subcellularLocation>
        <location evidence="1">Nucleus</location>
    </subcellularLocation>
</comment>
<dbReference type="PROSITE" id="PS50172">
    <property type="entry name" value="BRCT"/>
    <property type="match status" value="1"/>
</dbReference>
<keyword evidence="2" id="KW-0677">Repeat</keyword>
<evidence type="ECO:0000313" key="9">
    <source>
        <dbReference type="Proteomes" id="UP000245609"/>
    </source>
</evidence>
<accession>A0A2T9ZB88</accession>
<dbReference type="Proteomes" id="UP000245609">
    <property type="component" value="Unassembled WGS sequence"/>
</dbReference>
<dbReference type="GO" id="GO:0000724">
    <property type="term" value="P:double-strand break repair via homologous recombination"/>
    <property type="evidence" value="ECO:0007669"/>
    <property type="project" value="TreeGrafter"/>
</dbReference>
<evidence type="ECO:0000256" key="1">
    <source>
        <dbReference type="ARBA" id="ARBA00004123"/>
    </source>
</evidence>
<dbReference type="GO" id="GO:0004842">
    <property type="term" value="F:ubiquitin-protein transferase activity"/>
    <property type="evidence" value="ECO:0007669"/>
    <property type="project" value="TreeGrafter"/>
</dbReference>
<feature type="domain" description="BRCT" evidence="7">
    <location>
        <begin position="284"/>
        <end position="335"/>
    </location>
</feature>
<dbReference type="STRING" id="133381.A0A2T9ZB88"/>
<dbReference type="EMBL" id="MBFS01000788">
    <property type="protein sequence ID" value="PVV01807.1"/>
    <property type="molecule type" value="Genomic_DNA"/>
</dbReference>
<evidence type="ECO:0000256" key="2">
    <source>
        <dbReference type="ARBA" id="ARBA00022737"/>
    </source>
</evidence>
<dbReference type="SUPFAM" id="SSF52113">
    <property type="entry name" value="BRCT domain"/>
    <property type="match status" value="1"/>
</dbReference>
<evidence type="ECO:0000256" key="5">
    <source>
        <dbReference type="ARBA" id="ARBA00023242"/>
    </source>
</evidence>
<feature type="compositionally biased region" description="Basic residues" evidence="6">
    <location>
        <begin position="151"/>
        <end position="162"/>
    </location>
</feature>
<feature type="region of interest" description="Disordered" evidence="6">
    <location>
        <begin position="122"/>
        <end position="141"/>
    </location>
</feature>
<keyword evidence="4" id="KW-0234">DNA repair</keyword>
<feature type="region of interest" description="Disordered" evidence="6">
    <location>
        <begin position="150"/>
        <end position="180"/>
    </location>
</feature>
<dbReference type="GO" id="GO:0005634">
    <property type="term" value="C:nucleus"/>
    <property type="evidence" value="ECO:0007669"/>
    <property type="project" value="UniProtKB-SubCell"/>
</dbReference>
<sequence length="522" mass="58931">MLNSAPFRPENTKLSKTSTILEDTGITLDIDSSQSSDDSFEIPTQKEVLSLYFNKLNSQGSIVSQDISETNKVFEKGRTELDNNANPKEKMENVNLARETIKASVTYQLNILSHVPRKLMKDFNSKKNGKNKSKRSSSLSSELVSAVFQPSKKKSKSKKGKKIVNSSSLTSELGAGKNSNTQTSVASELNYSSVSDFSSSFHNPIVKITLLLSGLSGNEKKWINSYLKNHNRKLDFDIVDNLIQVISPQSRFILSENKHISKCEPKKTKNSNDNIKPLEKIELTHLITGVDKNNMATRTVKYMTAVLMGLHIVSINWLKDSVKNNEFVPEKRYYVLRDRSISAEYNHTPSRSGPHFGRLAKLGLEPEIFENCLFVFLDSVETQGKKTVSLLSSIDINELGFLIEIGGGVAFKASQFLGILKNEKLNELKNPARDQIQILEGSISLGVLNALKDDKKRHTRLKNDFKIFFIVDDLKATEKLNSIVKKRVRAQLDIFWILQTLQYKVKPLKWIYDSISTYQILQ</sequence>
<organism evidence="8 9">
    <name type="scientific">Smittium megazygosporum</name>
    <dbReference type="NCBI Taxonomy" id="133381"/>
    <lineage>
        <taxon>Eukaryota</taxon>
        <taxon>Fungi</taxon>
        <taxon>Fungi incertae sedis</taxon>
        <taxon>Zoopagomycota</taxon>
        <taxon>Kickxellomycotina</taxon>
        <taxon>Harpellomycetes</taxon>
        <taxon>Harpellales</taxon>
        <taxon>Legeriomycetaceae</taxon>
        <taxon>Smittium</taxon>
    </lineage>
</organism>
<dbReference type="PANTHER" id="PTHR13763">
    <property type="entry name" value="BREAST CANCER TYPE 1 SUSCEPTIBILITY PROTEIN BRCA1"/>
    <property type="match status" value="1"/>
</dbReference>
<protein>
    <recommendedName>
        <fullName evidence="7">BRCT domain-containing protein</fullName>
    </recommendedName>
</protein>
<evidence type="ECO:0000259" key="7">
    <source>
        <dbReference type="PROSITE" id="PS50172"/>
    </source>
</evidence>
<evidence type="ECO:0000256" key="4">
    <source>
        <dbReference type="ARBA" id="ARBA00023204"/>
    </source>
</evidence>
<dbReference type="InterPro" id="IPR036420">
    <property type="entry name" value="BRCT_dom_sf"/>
</dbReference>
<evidence type="ECO:0000256" key="6">
    <source>
        <dbReference type="SAM" id="MobiDB-lite"/>
    </source>
</evidence>
<dbReference type="Gene3D" id="3.40.50.10190">
    <property type="entry name" value="BRCT domain"/>
    <property type="match status" value="1"/>
</dbReference>
<keyword evidence="3" id="KW-0227">DNA damage</keyword>
<dbReference type="OrthoDB" id="342264at2759"/>
<dbReference type="InterPro" id="IPR031099">
    <property type="entry name" value="BRCA1-associated"/>
</dbReference>
<proteinExistence type="predicted"/>
<dbReference type="PANTHER" id="PTHR13763:SF0">
    <property type="entry name" value="BREAST CANCER TYPE 1 SUSCEPTIBILITY PROTEIN"/>
    <property type="match status" value="1"/>
</dbReference>
<dbReference type="GO" id="GO:0045944">
    <property type="term" value="P:positive regulation of transcription by RNA polymerase II"/>
    <property type="evidence" value="ECO:0007669"/>
    <property type="project" value="TreeGrafter"/>
</dbReference>
<comment type="caution">
    <text evidence="8">The sequence shown here is derived from an EMBL/GenBank/DDBJ whole genome shotgun (WGS) entry which is preliminary data.</text>
</comment>
<evidence type="ECO:0000256" key="3">
    <source>
        <dbReference type="ARBA" id="ARBA00022763"/>
    </source>
</evidence>
<gene>
    <name evidence="8" type="ORF">BB560_003762</name>
</gene>
<name>A0A2T9ZB88_9FUNG</name>